<dbReference type="CDD" id="cd10283">
    <property type="entry name" value="MnuA_DNase1-like"/>
    <property type="match status" value="1"/>
</dbReference>
<sequence>MSFFFSLPRLYFGTRLADHIEGSPGNDIITGLGGDDRIEAGAGNDLVIAGDGNDQIEGGDGSDLISGGRGFDTAIYSGSISDYRLPQITRLSDIFFTMTDADGDQDILNDIEAIRFTASSYTLYLDGRNNAVLAGDDAVSTDEDGALAISARDLTANDRDFDGDQISVTAVSGTSTAGASVSLASGVVSYDPGSIFQHLNEGETAVDSFTYTVDDGRGGTGTATVEVTITGANDAAVITGDASGLVTEAGGAGSGTPAATGRLVADDVDNDDRFRAAGDQSSVMGYGTYSIDEEGNWTYTLDNDNADVDALGDGESLTDSFPVVSTDGTEQDVTITINGADEAAPVAPRINEIHYDNAGTDTGEFIEIRVAVGADVSGLLVELYNGNGGSTYGSADVSSLSMTSDGEYDYYVWELPANGVQNGAPDGVALSDNGTLIEFLSYEGSFTASNGAAAGTTSTDIGVAEAGNETAGLSLQRTGDGPADWVGPQDQTPGAANESDPGGGGEPTAYLISEVQGSGTASFLVGEYVLVSAIVTYTVADGFYLQEEDGDADGDSTTSEGIFVFTGGTPSVTVGDYVEVAGTVAEYFDFTEITDVTDIISISSGNAQPSSAAITLSPDFAANLEHYEGMAITLASGTDDPLTVIENFDLDRYGEITVSAGSQYQPTQIYDPTTQQEEIQALMEANANNRLTLDDGSSAQNPDEFRYVPASVGDNGNGYLDAGDTFTEDGPTLRLGAELVGSVDGVLSYSFGEYKMLVDGVLPVDETTNGLARPDAPDDLGGRLTVSSFNLLNFFTTLDDGSGAGSGPNNLEPRGATTAEDLARQTDKIVEAMLQIDASVFGLQELENNGFDDASAIATLVDALNAAAEPGVTYAFVDPTEPGSDGFIGTDAITTGLIYKTNEVSLVASDFLVFDDGDQQQSRPAVTATFAEISTGEQFTVSVNHLKSKGGTGTGADADQGDGQGAFNATRTAAAQQLAEWLSADNPDGYLAQNDVSDSDVLIIGDLNSYAQEDPVDALRDAGYADLIDSFIGQENAFSYIFDGQQGTLDQGLSSQSLASQVSGVAEWHINAQEPDLLSYSTEFKNPAFYNDDVYGTSDHDPLLIGLNLGDNVLVA</sequence>
<dbReference type="Pfam" id="PF00353">
    <property type="entry name" value="HemolysinCabind"/>
    <property type="match status" value="1"/>
</dbReference>
<dbReference type="InterPro" id="IPR047971">
    <property type="entry name" value="ExeM-like"/>
</dbReference>
<dbReference type="Gene3D" id="2.60.40.10">
    <property type="entry name" value="Immunoglobulins"/>
    <property type="match status" value="1"/>
</dbReference>
<dbReference type="PROSITE" id="PS00330">
    <property type="entry name" value="HEMOLYSIN_CALCIUM"/>
    <property type="match status" value="1"/>
</dbReference>
<evidence type="ECO:0000256" key="1">
    <source>
        <dbReference type="SAM" id="MobiDB-lite"/>
    </source>
</evidence>
<dbReference type="SUPFAM" id="SSF51120">
    <property type="entry name" value="beta-Roll"/>
    <property type="match status" value="1"/>
</dbReference>
<dbReference type="InterPro" id="IPR018511">
    <property type="entry name" value="Hemolysin-typ_Ca-bd_CS"/>
</dbReference>
<dbReference type="PANTHER" id="PTHR42834:SF1">
    <property type="entry name" value="ENDONUCLEASE_EXONUCLEASE_PHOSPHATASE FAMILY PROTEIN (AFU_ORTHOLOGUE AFUA_3G09210)"/>
    <property type="match status" value="1"/>
</dbReference>
<dbReference type="InterPro" id="IPR010221">
    <property type="entry name" value="VCBS_dom"/>
</dbReference>
<dbReference type="SUPFAM" id="SSF56219">
    <property type="entry name" value="DNase I-like"/>
    <property type="match status" value="1"/>
</dbReference>
<protein>
    <submittedName>
        <fullName evidence="2">ExeM/NucH family extracellular endonuclease</fullName>
    </submittedName>
</protein>
<gene>
    <name evidence="2" type="ORF">ABK249_13410</name>
</gene>
<evidence type="ECO:0000313" key="2">
    <source>
        <dbReference type="EMBL" id="MEQ1405936.1"/>
    </source>
</evidence>
<keyword evidence="3" id="KW-1185">Reference proteome</keyword>
<comment type="caution">
    <text evidence="2">The sequence shown here is derived from an EMBL/GenBank/DDBJ whole genome shotgun (WGS) entry which is preliminary data.</text>
</comment>
<dbReference type="InterPro" id="IPR036691">
    <property type="entry name" value="Endo/exonu/phosph_ase_sf"/>
</dbReference>
<keyword evidence="2" id="KW-0255">Endonuclease</keyword>
<evidence type="ECO:0000313" key="3">
    <source>
        <dbReference type="Proteomes" id="UP001496627"/>
    </source>
</evidence>
<dbReference type="CDD" id="cd04486">
    <property type="entry name" value="YhcR_OBF_like"/>
    <property type="match status" value="1"/>
</dbReference>
<dbReference type="RefSeq" id="WP_227704124.1">
    <property type="nucleotide sequence ID" value="NZ_JBEAAL010000008.1"/>
</dbReference>
<feature type="region of interest" description="Disordered" evidence="1">
    <location>
        <begin position="473"/>
        <end position="509"/>
    </location>
</feature>
<dbReference type="Pfam" id="PF17963">
    <property type="entry name" value="Big_9"/>
    <property type="match status" value="1"/>
</dbReference>
<organism evidence="2 3">
    <name type="scientific">Neorhizobium phenanthreniclasticum</name>
    <dbReference type="NCBI Taxonomy" id="3157917"/>
    <lineage>
        <taxon>Bacteria</taxon>
        <taxon>Pseudomonadati</taxon>
        <taxon>Pseudomonadota</taxon>
        <taxon>Alphaproteobacteria</taxon>
        <taxon>Hyphomicrobiales</taxon>
        <taxon>Rhizobiaceae</taxon>
        <taxon>Rhizobium/Agrobacterium group</taxon>
        <taxon>Neorhizobium</taxon>
    </lineage>
</organism>
<dbReference type="InterPro" id="IPR013783">
    <property type="entry name" value="Ig-like_fold"/>
</dbReference>
<dbReference type="Proteomes" id="UP001496627">
    <property type="component" value="Unassembled WGS sequence"/>
</dbReference>
<dbReference type="PANTHER" id="PTHR42834">
    <property type="entry name" value="ENDONUCLEASE/EXONUCLEASE/PHOSPHATASE FAMILY PROTEIN (AFU_ORTHOLOGUE AFUA_3G09210)"/>
    <property type="match status" value="1"/>
</dbReference>
<name>A0ABV0M3D7_9HYPH</name>
<dbReference type="EMBL" id="JBEAAL010000008">
    <property type="protein sequence ID" value="MEQ1405936.1"/>
    <property type="molecule type" value="Genomic_DNA"/>
</dbReference>
<dbReference type="InterPro" id="IPR011049">
    <property type="entry name" value="Serralysin-like_metalloprot_C"/>
</dbReference>
<proteinExistence type="predicted"/>
<dbReference type="NCBIfam" id="TIGR01965">
    <property type="entry name" value="VCBS_repeat"/>
    <property type="match status" value="2"/>
</dbReference>
<dbReference type="Gene3D" id="2.150.10.10">
    <property type="entry name" value="Serralysin-like metalloprotease, C-terminal"/>
    <property type="match status" value="1"/>
</dbReference>
<keyword evidence="2" id="KW-0540">Nuclease</keyword>
<dbReference type="InterPro" id="IPR001343">
    <property type="entry name" value="Hemolysn_Ca-bd"/>
</dbReference>
<dbReference type="GO" id="GO:0004519">
    <property type="term" value="F:endonuclease activity"/>
    <property type="evidence" value="ECO:0007669"/>
    <property type="project" value="UniProtKB-KW"/>
</dbReference>
<accession>A0ABV0M3D7</accession>
<dbReference type="Gene3D" id="3.60.10.10">
    <property type="entry name" value="Endonuclease/exonuclease/phosphatase"/>
    <property type="match status" value="1"/>
</dbReference>
<dbReference type="NCBIfam" id="NF033681">
    <property type="entry name" value="ExeM_NucH_DNase"/>
    <property type="match status" value="1"/>
</dbReference>
<keyword evidence="2" id="KW-0378">Hydrolase</keyword>
<dbReference type="PRINTS" id="PR00313">
    <property type="entry name" value="CABNDNGRPT"/>
</dbReference>
<reference evidence="2 3" key="1">
    <citation type="submission" date="2024-05" db="EMBL/GenBank/DDBJ databases">
        <title>Neorhizobium sp. Rsf11, a plant growth promoting and heavy metal resistant PAH-degrader.</title>
        <authorList>
            <person name="Golubev S.N."/>
            <person name="Muratova A.Y."/>
            <person name="Markelova M.I."/>
        </authorList>
    </citation>
    <scope>NUCLEOTIDE SEQUENCE [LARGE SCALE GENOMIC DNA]</scope>
    <source>
        <strain evidence="2 3">Rsf11</strain>
    </source>
</reference>